<name>A0A318J1W1_9BURK</name>
<organism evidence="2 3">
    <name type="scientific">Undibacterium pigrum</name>
    <dbReference type="NCBI Taxonomy" id="401470"/>
    <lineage>
        <taxon>Bacteria</taxon>
        <taxon>Pseudomonadati</taxon>
        <taxon>Pseudomonadota</taxon>
        <taxon>Betaproteobacteria</taxon>
        <taxon>Burkholderiales</taxon>
        <taxon>Oxalobacteraceae</taxon>
        <taxon>Undibacterium</taxon>
    </lineage>
</organism>
<keyword evidence="1" id="KW-0472">Membrane</keyword>
<keyword evidence="1" id="KW-1133">Transmembrane helix</keyword>
<proteinExistence type="predicted"/>
<keyword evidence="3" id="KW-1185">Reference proteome</keyword>
<evidence type="ECO:0000313" key="3">
    <source>
        <dbReference type="Proteomes" id="UP000247792"/>
    </source>
</evidence>
<evidence type="ECO:0000313" key="2">
    <source>
        <dbReference type="EMBL" id="PXX41605.1"/>
    </source>
</evidence>
<gene>
    <name evidence="2" type="ORF">DFR42_107256</name>
</gene>
<accession>A0A318J1W1</accession>
<dbReference type="Proteomes" id="UP000247792">
    <property type="component" value="Unassembled WGS sequence"/>
</dbReference>
<dbReference type="AlphaFoldDB" id="A0A318J1W1"/>
<comment type="caution">
    <text evidence="2">The sequence shown here is derived from an EMBL/GenBank/DDBJ whole genome shotgun (WGS) entry which is preliminary data.</text>
</comment>
<dbReference type="EMBL" id="QJKB01000007">
    <property type="protein sequence ID" value="PXX41605.1"/>
    <property type="molecule type" value="Genomic_DNA"/>
</dbReference>
<feature type="transmembrane region" description="Helical" evidence="1">
    <location>
        <begin position="17"/>
        <end position="40"/>
    </location>
</feature>
<evidence type="ECO:0000256" key="1">
    <source>
        <dbReference type="SAM" id="Phobius"/>
    </source>
</evidence>
<reference evidence="2 3" key="1">
    <citation type="submission" date="2018-05" db="EMBL/GenBank/DDBJ databases">
        <title>Genomic Encyclopedia of Type Strains, Phase IV (KMG-IV): sequencing the most valuable type-strain genomes for metagenomic binning, comparative biology and taxonomic classification.</title>
        <authorList>
            <person name="Goeker M."/>
        </authorList>
    </citation>
    <scope>NUCLEOTIDE SEQUENCE [LARGE SCALE GENOMIC DNA]</scope>
    <source>
        <strain evidence="2 3">DSM 19792</strain>
    </source>
</reference>
<keyword evidence="1" id="KW-0812">Transmembrane</keyword>
<sequence>MADYTNKIFTCMYTLDLGRIICALLAIIFSFNFLCVNAYASEKIPGNRYILDGPLTLDSLQKFRNAIKNNPGINELELVNSAGSSSDAGPVVLGYINDINRLKLRPSHVENVFLLAQ</sequence>
<protein>
    <submittedName>
        <fullName evidence="2">Uncharacterized protein</fullName>
    </submittedName>
</protein>